<evidence type="ECO:0000256" key="1">
    <source>
        <dbReference type="SAM" id="MobiDB-lite"/>
    </source>
</evidence>
<gene>
    <name evidence="2" type="ORF">EXIGLDRAFT_726550</name>
</gene>
<dbReference type="EMBL" id="KV426201">
    <property type="protein sequence ID" value="KZV85056.1"/>
    <property type="molecule type" value="Genomic_DNA"/>
</dbReference>
<dbReference type="AlphaFoldDB" id="A0A165DPN3"/>
<dbReference type="InParanoid" id="A0A165DPN3"/>
<sequence>MEPRPSQTAKGRRAARCTAAEELGQADAAAFTFTQPFHQSSIRSANPYAHRVSEHAPGAASTSDHSPTRSSKPPLTARHRRRVWVSCGLGHPEDDDDLVLSFISDKLRAQRHPELARGSSPLPAGDEELIRLPMPTSSPSSPRRDVRPTRAAQPTMSSASFRVLSRRSLSRVIRRARSRARSSGTGTLPELSLPSPSRIARFHHSKRTHSTTTIPLRHSVLSPIPSSCTPFSTITNLAASVQTRSSVIQVRVELESDF</sequence>
<proteinExistence type="predicted"/>
<feature type="compositionally biased region" description="Basic residues" evidence="1">
    <location>
        <begin position="164"/>
        <end position="180"/>
    </location>
</feature>
<reference evidence="2 3" key="1">
    <citation type="journal article" date="2016" name="Mol. Biol. Evol.">
        <title>Comparative Genomics of Early-Diverging Mushroom-Forming Fungi Provides Insights into the Origins of Lignocellulose Decay Capabilities.</title>
        <authorList>
            <person name="Nagy L.G."/>
            <person name="Riley R."/>
            <person name="Tritt A."/>
            <person name="Adam C."/>
            <person name="Daum C."/>
            <person name="Floudas D."/>
            <person name="Sun H."/>
            <person name="Yadav J.S."/>
            <person name="Pangilinan J."/>
            <person name="Larsson K.H."/>
            <person name="Matsuura K."/>
            <person name="Barry K."/>
            <person name="Labutti K."/>
            <person name="Kuo R."/>
            <person name="Ohm R.A."/>
            <person name="Bhattacharya S.S."/>
            <person name="Shirouzu T."/>
            <person name="Yoshinaga Y."/>
            <person name="Martin F.M."/>
            <person name="Grigoriev I.V."/>
            <person name="Hibbett D.S."/>
        </authorList>
    </citation>
    <scope>NUCLEOTIDE SEQUENCE [LARGE SCALE GENOMIC DNA]</scope>
    <source>
        <strain evidence="2 3">HHB12029</strain>
    </source>
</reference>
<evidence type="ECO:0000313" key="3">
    <source>
        <dbReference type="Proteomes" id="UP000077266"/>
    </source>
</evidence>
<protein>
    <submittedName>
        <fullName evidence="2">Uncharacterized protein</fullName>
    </submittedName>
</protein>
<name>A0A165DPN3_EXIGL</name>
<keyword evidence="3" id="KW-1185">Reference proteome</keyword>
<feature type="region of interest" description="Disordered" evidence="1">
    <location>
        <begin position="111"/>
        <end position="195"/>
    </location>
</feature>
<evidence type="ECO:0000313" key="2">
    <source>
        <dbReference type="EMBL" id="KZV85056.1"/>
    </source>
</evidence>
<accession>A0A165DPN3</accession>
<feature type="region of interest" description="Disordered" evidence="1">
    <location>
        <begin position="42"/>
        <end position="77"/>
    </location>
</feature>
<organism evidence="2 3">
    <name type="scientific">Exidia glandulosa HHB12029</name>
    <dbReference type="NCBI Taxonomy" id="1314781"/>
    <lineage>
        <taxon>Eukaryota</taxon>
        <taxon>Fungi</taxon>
        <taxon>Dikarya</taxon>
        <taxon>Basidiomycota</taxon>
        <taxon>Agaricomycotina</taxon>
        <taxon>Agaricomycetes</taxon>
        <taxon>Auriculariales</taxon>
        <taxon>Exidiaceae</taxon>
        <taxon>Exidia</taxon>
    </lineage>
</organism>
<feature type="compositionally biased region" description="Polar residues" evidence="1">
    <location>
        <begin position="60"/>
        <end position="73"/>
    </location>
</feature>
<dbReference type="Proteomes" id="UP000077266">
    <property type="component" value="Unassembled WGS sequence"/>
</dbReference>